<accession>A0A1Y5HX58</accession>
<dbReference type="Proteomes" id="UP000227088">
    <property type="component" value="Unassembled WGS sequence"/>
</dbReference>
<comment type="caution">
    <text evidence="1">The sequence shown here is derived from an EMBL/GenBank/DDBJ whole genome shotgun (WGS) entry which is preliminary data.</text>
</comment>
<evidence type="ECO:0008006" key="3">
    <source>
        <dbReference type="Google" id="ProtNLM"/>
    </source>
</evidence>
<proteinExistence type="predicted"/>
<protein>
    <recommendedName>
        <fullName evidence="3">DUF3549 domain-containing protein</fullName>
    </recommendedName>
</protein>
<dbReference type="Pfam" id="PF12069">
    <property type="entry name" value="DUF3549"/>
    <property type="match status" value="1"/>
</dbReference>
<evidence type="ECO:0000313" key="1">
    <source>
        <dbReference type="EMBL" id="OUS40373.1"/>
    </source>
</evidence>
<dbReference type="AlphaFoldDB" id="A0A1Y5HX58"/>
<gene>
    <name evidence="1" type="ORF">A9R00_06385</name>
</gene>
<dbReference type="InterPro" id="IPR021936">
    <property type="entry name" value="DUF3549"/>
</dbReference>
<evidence type="ECO:0000313" key="2">
    <source>
        <dbReference type="Proteomes" id="UP000227088"/>
    </source>
</evidence>
<sequence>MSISKFVDETGAQMRIFDLGRRIQKISKADFADIEDLNKPYPSPYLQHAWIGILTWNPKKAGNHNIWFLKLPLDEQNFIQPGDRDAFLNHWLRCLQYPDKEHGEAPCYYKPDQNRMAYFHSLALATLGQSHSDFYNTTRAYLSGDMGWQNWQQLGLQGIAEVVVSIDKDHNAKLVAQGIANMPATPLNTLLGFLENIEPDFPLSVAINDRLAKVIETGAEPADLAAFVRALSHSQNIEQRQMLIEVILLHPKSISIEVLASIASRCWQDLQGDLLLAFLNVLASNEQGQPAFNALVADLMPLPNKRDHILQAFRSEKRSEELMVAIGNLMKSVQQAG</sequence>
<reference evidence="2" key="1">
    <citation type="journal article" date="2017" name="Proc. Natl. Acad. Sci. U.S.A.">
        <title>Simulation of Deepwater Horizon oil plume reveals substrate specialization within a complex community of hydrocarbon degraders.</title>
        <authorList>
            <person name="Hu P."/>
            <person name="Dubinsky E.A."/>
            <person name="Probst A.J."/>
            <person name="Wang J."/>
            <person name="Sieber C.M.K."/>
            <person name="Tom L.M."/>
            <person name="Gardinali P."/>
            <person name="Banfield J.F."/>
            <person name="Atlas R.M."/>
            <person name="Andersen G.L."/>
        </authorList>
    </citation>
    <scope>NUCLEOTIDE SEQUENCE [LARGE SCALE GENOMIC DNA]</scope>
</reference>
<name>A0A1Y5HX58_OLEAN</name>
<organism evidence="1 2">
    <name type="scientific">Oleispira antarctica</name>
    <dbReference type="NCBI Taxonomy" id="188908"/>
    <lineage>
        <taxon>Bacteria</taxon>
        <taxon>Pseudomonadati</taxon>
        <taxon>Pseudomonadota</taxon>
        <taxon>Gammaproteobacteria</taxon>
        <taxon>Oceanospirillales</taxon>
        <taxon>Oceanospirillaceae</taxon>
        <taxon>Oleispira</taxon>
    </lineage>
</organism>
<dbReference type="EMBL" id="MABE01000358">
    <property type="protein sequence ID" value="OUS40373.1"/>
    <property type="molecule type" value="Genomic_DNA"/>
</dbReference>